<accession>V5FFE1</accession>
<evidence type="ECO:0000313" key="7">
    <source>
        <dbReference type="EMBL" id="GAD90438.1"/>
    </source>
</evidence>
<keyword evidence="8" id="KW-1185">Reference proteome</keyword>
<evidence type="ECO:0000313" key="8">
    <source>
        <dbReference type="Proteomes" id="UP000017800"/>
    </source>
</evidence>
<gene>
    <name evidence="7" type="primary">pstC</name>
    <name evidence="7" type="ORF">VHA01S_043_00320</name>
</gene>
<keyword evidence="5" id="KW-0813">Transport</keyword>
<dbReference type="RefSeq" id="WP_023404769.1">
    <property type="nucleotide sequence ID" value="NZ_BAUJ01000043.1"/>
</dbReference>
<name>V5FFE1_9VIBR</name>
<evidence type="ECO:0000256" key="2">
    <source>
        <dbReference type="ARBA" id="ARBA00022692"/>
    </source>
</evidence>
<reference evidence="7 8" key="2">
    <citation type="submission" date="2013-11" db="EMBL/GenBank/DDBJ databases">
        <title>Whole genome shotgun sequence of Vibrio halioticoli NBRC 102217.</title>
        <authorList>
            <person name="Isaki S."/>
            <person name="Kimura A."/>
            <person name="Ohji S."/>
            <person name="Hosoyama A."/>
            <person name="Fujita N."/>
            <person name="Hashimoto M."/>
            <person name="Hosoyama Y."/>
            <person name="Yamazoe A."/>
        </authorList>
    </citation>
    <scope>NUCLEOTIDE SEQUENCE [LARGE SCALE GENOMIC DNA]</scope>
    <source>
        <strain evidence="7 8">NBRC 102217</strain>
    </source>
</reference>
<feature type="transmembrane region" description="Helical" evidence="5">
    <location>
        <begin position="21"/>
        <end position="45"/>
    </location>
</feature>
<reference evidence="7 8" key="1">
    <citation type="submission" date="2013-10" db="EMBL/GenBank/DDBJ databases">
        <authorList>
            <person name="Ichikawa N."/>
            <person name="Kimura A."/>
            <person name="Ohji S."/>
            <person name="Hosoyama A."/>
            <person name="Fujita N."/>
        </authorList>
    </citation>
    <scope>NUCLEOTIDE SEQUENCE [LARGE SCALE GENOMIC DNA]</scope>
    <source>
        <strain evidence="7 8">NBRC 102217</strain>
    </source>
</reference>
<dbReference type="OrthoDB" id="9785113at2"/>
<evidence type="ECO:0000256" key="5">
    <source>
        <dbReference type="RuleBase" id="RU363032"/>
    </source>
</evidence>
<dbReference type="Pfam" id="PF00528">
    <property type="entry name" value="BPD_transp_1"/>
    <property type="match status" value="1"/>
</dbReference>
<dbReference type="GO" id="GO:0005886">
    <property type="term" value="C:plasma membrane"/>
    <property type="evidence" value="ECO:0007669"/>
    <property type="project" value="UniProtKB-SubCell"/>
</dbReference>
<keyword evidence="2 5" id="KW-0812">Transmembrane</keyword>
<proteinExistence type="inferred from homology"/>
<evidence type="ECO:0000259" key="6">
    <source>
        <dbReference type="PROSITE" id="PS50928"/>
    </source>
</evidence>
<dbReference type="GO" id="GO:0055085">
    <property type="term" value="P:transmembrane transport"/>
    <property type="evidence" value="ECO:0007669"/>
    <property type="project" value="InterPro"/>
</dbReference>
<feature type="transmembrane region" description="Helical" evidence="5">
    <location>
        <begin position="532"/>
        <end position="552"/>
    </location>
</feature>
<sequence>MNKATSLLRETNRTRLLKDKLIAGLVKASGLGMLVGLLGILIYFFTETIPIFSTSSYQQTEYQLPIDGRSFIDTKIDNTGNNGIAINDKGEVVYFSLNDQFTVLNQALIQKDPVAIATNTPRPWVAMIDAGGDIEVAMPEYIISHSKKNTVYTPNLRVNEELSALEFADSGFKTKYLGFTVIQEGAVIARASDSKVEVLDYVVGPKEATHSIKSLPATFEHISGVFVAKNGLYIVVLDDDAVSIFSRRTRSEPFSLFSQNKDRLRNGFHRAFSFLNGDKGAIVSNSRNELEFWFVTFQNERRLRSARKYTSSGEVVSVIPEHTTKGFWTVGKDGMYSLFYATRPAAILNIEGKAPPLLSTLSRNDKYLVNVYKDKITKFEIEARHPEISLKELTQKVQYEGYSTPDYVWQTSSTEEDVEPKFSLIPLVFGTLKAALYAMFFSIPIAVLGAVYTAYFMSTRMRNTIKPAIELMEALPTLVIGFVAAVWLAPIMERNLLAFMLSILVIPFTALGCGGAWALLPNRVKSQVPKGLHLVTLLPVIILVWAGLFYFAPYLEKILFEHGLIYFLADKGWDYQQRNTLVVGIAMGFAVIPTIFTISEDAIYSVPKHLSNGALALGATEWQTLTRVVLLTASPGIISAIMLGLGRAMGETMIVLTVTGNTPITDWNVFEGLRSLTATIATELPESKVGSSHYRLLFLSALILFLFTFIVNSVGESVRQRLRDKYRSL</sequence>
<dbReference type="eggNOG" id="COG4590">
    <property type="taxonomic scope" value="Bacteria"/>
</dbReference>
<dbReference type="PANTHER" id="PTHR42727">
    <property type="entry name" value="PHOSPHATE TRANSPORT SYSTEM PERMEASE PROTEIN"/>
    <property type="match status" value="1"/>
</dbReference>
<feature type="transmembrane region" description="Helical" evidence="5">
    <location>
        <begin position="496"/>
        <end position="520"/>
    </location>
</feature>
<feature type="transmembrane region" description="Helical" evidence="5">
    <location>
        <begin position="434"/>
        <end position="456"/>
    </location>
</feature>
<feature type="transmembrane region" description="Helical" evidence="5">
    <location>
        <begin position="468"/>
        <end position="490"/>
    </location>
</feature>
<evidence type="ECO:0000256" key="1">
    <source>
        <dbReference type="ARBA" id="ARBA00004651"/>
    </source>
</evidence>
<comment type="subcellular location">
    <subcellularLocation>
        <location evidence="1 5">Cell membrane</location>
        <topology evidence="1 5">Multi-pass membrane protein</topology>
    </subcellularLocation>
</comment>
<dbReference type="PANTHER" id="PTHR42727:SF1">
    <property type="entry name" value="PHOSPHATE TRANSPORT SYSTEM PERMEASE"/>
    <property type="match status" value="1"/>
</dbReference>
<dbReference type="EMBL" id="BAUJ01000043">
    <property type="protein sequence ID" value="GAD90438.1"/>
    <property type="molecule type" value="Genomic_DNA"/>
</dbReference>
<dbReference type="InterPro" id="IPR000515">
    <property type="entry name" value="MetI-like"/>
</dbReference>
<protein>
    <submittedName>
        <fullName evidence="7">Phosphate ABC transporter permease protein PstC</fullName>
    </submittedName>
</protein>
<evidence type="ECO:0000256" key="4">
    <source>
        <dbReference type="ARBA" id="ARBA00023136"/>
    </source>
</evidence>
<dbReference type="CDD" id="cd06261">
    <property type="entry name" value="TM_PBP2"/>
    <property type="match status" value="1"/>
</dbReference>
<dbReference type="SUPFAM" id="SSF69322">
    <property type="entry name" value="Tricorn protease domain 2"/>
    <property type="match status" value="1"/>
</dbReference>
<feature type="domain" description="ABC transmembrane type-1" evidence="6">
    <location>
        <begin position="428"/>
        <end position="715"/>
    </location>
</feature>
<dbReference type="InterPro" id="IPR035906">
    <property type="entry name" value="MetI-like_sf"/>
</dbReference>
<dbReference type="SUPFAM" id="SSF161098">
    <property type="entry name" value="MetI-like"/>
    <property type="match status" value="2"/>
</dbReference>
<comment type="caution">
    <text evidence="7">The sequence shown here is derived from an EMBL/GenBank/DDBJ whole genome shotgun (WGS) entry which is preliminary data.</text>
</comment>
<keyword evidence="3 5" id="KW-1133">Transmembrane helix</keyword>
<dbReference type="Gene3D" id="1.10.3720.10">
    <property type="entry name" value="MetI-like"/>
    <property type="match status" value="1"/>
</dbReference>
<feature type="transmembrane region" description="Helical" evidence="5">
    <location>
        <begin position="581"/>
        <end position="604"/>
    </location>
</feature>
<dbReference type="PROSITE" id="PS50928">
    <property type="entry name" value="ABC_TM1"/>
    <property type="match status" value="1"/>
</dbReference>
<keyword evidence="4 5" id="KW-0472">Membrane</keyword>
<dbReference type="AlphaFoldDB" id="V5FFE1"/>
<comment type="similarity">
    <text evidence="5">Belongs to the binding-protein-dependent transport system permease family.</text>
</comment>
<organism evidence="7 8">
    <name type="scientific">Vibrio halioticoli NBRC 102217</name>
    <dbReference type="NCBI Taxonomy" id="1219072"/>
    <lineage>
        <taxon>Bacteria</taxon>
        <taxon>Pseudomonadati</taxon>
        <taxon>Pseudomonadota</taxon>
        <taxon>Gammaproteobacteria</taxon>
        <taxon>Vibrionales</taxon>
        <taxon>Vibrionaceae</taxon>
        <taxon>Vibrio</taxon>
    </lineage>
</organism>
<feature type="transmembrane region" description="Helical" evidence="5">
    <location>
        <begin position="625"/>
        <end position="645"/>
    </location>
</feature>
<evidence type="ECO:0000256" key="3">
    <source>
        <dbReference type="ARBA" id="ARBA00022989"/>
    </source>
</evidence>
<dbReference type="Proteomes" id="UP000017800">
    <property type="component" value="Unassembled WGS sequence"/>
</dbReference>
<feature type="transmembrane region" description="Helical" evidence="5">
    <location>
        <begin position="694"/>
        <end position="715"/>
    </location>
</feature>